<reference evidence="2" key="1">
    <citation type="submission" date="2022-01" db="EMBL/GenBank/DDBJ databases">
        <title>Genome-Based Taxonomic Classification of the Phylum Actinobacteria.</title>
        <authorList>
            <person name="Gao Y."/>
        </authorList>
    </citation>
    <scope>NUCLEOTIDE SEQUENCE</scope>
    <source>
        <strain evidence="2">KLBMP 8922</strain>
    </source>
</reference>
<gene>
    <name evidence="2" type="ORF">LZ495_11000</name>
</gene>
<name>A0AA41PXY6_9ACTN</name>
<dbReference type="PANTHER" id="PTHR37017:SF11">
    <property type="entry name" value="ESTERASE_LIPASE_THIOESTERASE DOMAIN-CONTAINING PROTEIN"/>
    <property type="match status" value="1"/>
</dbReference>
<dbReference type="GO" id="GO:0016787">
    <property type="term" value="F:hydrolase activity"/>
    <property type="evidence" value="ECO:0007669"/>
    <property type="project" value="UniProtKB-KW"/>
</dbReference>
<evidence type="ECO:0000313" key="2">
    <source>
        <dbReference type="EMBL" id="MCF2527741.1"/>
    </source>
</evidence>
<dbReference type="InterPro" id="IPR029058">
    <property type="entry name" value="AB_hydrolase_fold"/>
</dbReference>
<protein>
    <submittedName>
        <fullName evidence="2">Alpha/beta hydrolase</fullName>
    </submittedName>
</protein>
<dbReference type="EMBL" id="JAKFHA010000004">
    <property type="protein sequence ID" value="MCF2527741.1"/>
    <property type="molecule type" value="Genomic_DNA"/>
</dbReference>
<dbReference type="Pfam" id="PF12697">
    <property type="entry name" value="Abhydrolase_6"/>
    <property type="match status" value="1"/>
</dbReference>
<dbReference type="SUPFAM" id="SSF53474">
    <property type="entry name" value="alpha/beta-Hydrolases"/>
    <property type="match status" value="1"/>
</dbReference>
<keyword evidence="3" id="KW-1185">Reference proteome</keyword>
<dbReference type="PANTHER" id="PTHR37017">
    <property type="entry name" value="AB HYDROLASE-1 DOMAIN-CONTAINING PROTEIN-RELATED"/>
    <property type="match status" value="1"/>
</dbReference>
<dbReference type="Gene3D" id="3.40.50.1820">
    <property type="entry name" value="alpha/beta hydrolase"/>
    <property type="match status" value="1"/>
</dbReference>
<accession>A0AA41PXY6</accession>
<evidence type="ECO:0000259" key="1">
    <source>
        <dbReference type="Pfam" id="PF12697"/>
    </source>
</evidence>
<feature type="domain" description="AB hydrolase-1" evidence="1">
    <location>
        <begin position="4"/>
        <end position="241"/>
    </location>
</feature>
<comment type="caution">
    <text evidence="2">The sequence shown here is derived from an EMBL/GenBank/DDBJ whole genome shotgun (WGS) entry which is preliminary data.</text>
</comment>
<dbReference type="InterPro" id="IPR052897">
    <property type="entry name" value="Sec-Metab_Biosynth_Hydrolase"/>
</dbReference>
<evidence type="ECO:0000313" key="3">
    <source>
        <dbReference type="Proteomes" id="UP001165378"/>
    </source>
</evidence>
<dbReference type="InterPro" id="IPR000073">
    <property type="entry name" value="AB_hydrolase_1"/>
</dbReference>
<dbReference type="AlphaFoldDB" id="A0AA41PXY6"/>
<proteinExistence type="predicted"/>
<organism evidence="2 3">
    <name type="scientific">Yinghuangia soli</name>
    <dbReference type="NCBI Taxonomy" id="2908204"/>
    <lineage>
        <taxon>Bacteria</taxon>
        <taxon>Bacillati</taxon>
        <taxon>Actinomycetota</taxon>
        <taxon>Actinomycetes</taxon>
        <taxon>Kitasatosporales</taxon>
        <taxon>Streptomycetaceae</taxon>
        <taxon>Yinghuangia</taxon>
    </lineage>
</organism>
<dbReference type="RefSeq" id="WP_235051892.1">
    <property type="nucleotide sequence ID" value="NZ_JAKFHA010000004.1"/>
</dbReference>
<dbReference type="Proteomes" id="UP001165378">
    <property type="component" value="Unassembled WGS sequence"/>
</dbReference>
<keyword evidence="2" id="KW-0378">Hydrolase</keyword>
<sequence>MATIVLIPGFWLGAWAWDRVAEPLRAAGHDVVAVTLPGLAERAGEGPDGIDQEAHIAAVVALIEERDLRDVVLVGHSGGGITAYGAADRVPDRLARIVFVDSGPLADGMAQFDTFEPEEQEAVQLAVKESGVAALPVPPFDAEADPVNLAGLSEADLALLRERGTPEPLGVSTGALRLTGEARFDVPSHLVACTIPAEALAGMIEAGHPFVAEFAAARTRTVHPLPTGHWPMFSAPAELAALLDEIARG</sequence>